<dbReference type="NCBIfam" id="TIGR00761">
    <property type="entry name" value="argB"/>
    <property type="match status" value="1"/>
</dbReference>
<evidence type="ECO:0000256" key="5">
    <source>
        <dbReference type="ARBA" id="ARBA00022741"/>
    </source>
</evidence>
<keyword evidence="2 9" id="KW-0055">Arginine biosynthesis</keyword>
<feature type="binding site" evidence="9">
    <location>
        <position position="181"/>
    </location>
    <ligand>
        <name>substrate</name>
    </ligand>
</feature>
<dbReference type="RefSeq" id="WP_101184368.1">
    <property type="nucleotide sequence ID" value="NZ_CP031218.1"/>
</dbReference>
<evidence type="ECO:0000256" key="4">
    <source>
        <dbReference type="ARBA" id="ARBA00022679"/>
    </source>
</evidence>
<dbReference type="GO" id="GO:0005737">
    <property type="term" value="C:cytoplasm"/>
    <property type="evidence" value="ECO:0007669"/>
    <property type="project" value="UniProtKB-SubCell"/>
</dbReference>
<proteinExistence type="inferred from homology"/>
<dbReference type="KEGG" id="ahs:AHALO_0343"/>
<feature type="binding site" evidence="9">
    <location>
        <position position="86"/>
    </location>
    <ligand>
        <name>substrate</name>
    </ligand>
</feature>
<keyword evidence="5 9" id="KW-0547">Nucleotide-binding</keyword>
<evidence type="ECO:0000313" key="11">
    <source>
        <dbReference type="EMBL" id="PKI81270.1"/>
    </source>
</evidence>
<name>A0A2N1J3X9_9BACT</name>
<dbReference type="GO" id="GO:0003991">
    <property type="term" value="F:acetylglutamate kinase activity"/>
    <property type="evidence" value="ECO:0007669"/>
    <property type="project" value="UniProtKB-UniRule"/>
</dbReference>
<protein>
    <recommendedName>
        <fullName evidence="9">Acetylglutamate kinase</fullName>
        <ecNumber evidence="9">2.7.2.8</ecNumber>
    </recommendedName>
    <alternativeName>
        <fullName evidence="9">N-acetyl-L-glutamate 5-phosphotransferase</fullName>
    </alternativeName>
    <alternativeName>
        <fullName evidence="9">NAG kinase</fullName>
        <shortName evidence="9">NAGK</shortName>
    </alternativeName>
</protein>
<dbReference type="CDD" id="cd04250">
    <property type="entry name" value="AAK_NAGK-C"/>
    <property type="match status" value="1"/>
</dbReference>
<dbReference type="GO" id="GO:0005524">
    <property type="term" value="F:ATP binding"/>
    <property type="evidence" value="ECO:0007669"/>
    <property type="project" value="UniProtKB-UniRule"/>
</dbReference>
<dbReference type="PIRSF" id="PIRSF000728">
    <property type="entry name" value="NAGK"/>
    <property type="match status" value="1"/>
</dbReference>
<sequence>MQKKYQKVQVLLDAIPHIKKFYGKTIVIKYGGSAQTSPELQEKFAEDIVLLKLVGMNPVIVHGGGARISELLEKLGIESKFVDGHRVTSEQTMRIVEMVLSGDINKNITSLLNYHGAKAIGISGKDSSIIKAMPKEDGKFGYTGVVTEVNGQLINNLVKEGFIPVIAPIADSAKPNHPGFNINADVAASKVASAINAQKVLFLTDTKGVLDKEGKLLNSLDKSDVNKYKKDGTIAGGMIPKVDSCIDAIYNGVNKAHIIDGRVEHSILLELFTSDGIGTQFVRKDGNNNGIDIEKLLNEI</sequence>
<dbReference type="AlphaFoldDB" id="A0A2N1J3X9"/>
<accession>A0A2N1J3X9</accession>
<dbReference type="InterPro" id="IPR041727">
    <property type="entry name" value="NAGK-C"/>
</dbReference>
<keyword evidence="3 9" id="KW-0028">Amino-acid biosynthesis</keyword>
<comment type="pathway">
    <text evidence="1 9">Amino-acid biosynthesis; L-arginine biosynthesis; N(2)-acetyl-L-ornithine from L-glutamate: step 2/4.</text>
</comment>
<evidence type="ECO:0000256" key="8">
    <source>
        <dbReference type="ARBA" id="ARBA00048141"/>
    </source>
</evidence>
<dbReference type="InterPro" id="IPR037528">
    <property type="entry name" value="ArgB"/>
</dbReference>
<evidence type="ECO:0000256" key="7">
    <source>
        <dbReference type="ARBA" id="ARBA00022840"/>
    </source>
</evidence>
<dbReference type="Gene3D" id="3.40.1160.10">
    <property type="entry name" value="Acetylglutamate kinase-like"/>
    <property type="match status" value="1"/>
</dbReference>
<feature type="site" description="Transition state stabilizer" evidence="9">
    <location>
        <position position="241"/>
    </location>
</feature>
<dbReference type="SUPFAM" id="SSF53633">
    <property type="entry name" value="Carbamate kinase-like"/>
    <property type="match status" value="1"/>
</dbReference>
<comment type="catalytic activity">
    <reaction evidence="8 9">
        <text>N-acetyl-L-glutamate + ATP = N-acetyl-L-glutamyl 5-phosphate + ADP</text>
        <dbReference type="Rhea" id="RHEA:14629"/>
        <dbReference type="ChEBI" id="CHEBI:30616"/>
        <dbReference type="ChEBI" id="CHEBI:44337"/>
        <dbReference type="ChEBI" id="CHEBI:57936"/>
        <dbReference type="ChEBI" id="CHEBI:456216"/>
        <dbReference type="EC" id="2.7.2.8"/>
    </reaction>
</comment>
<comment type="function">
    <text evidence="9">Catalyzes the ATP-dependent phosphorylation of N-acetyl-L-glutamate.</text>
</comment>
<evidence type="ECO:0000256" key="1">
    <source>
        <dbReference type="ARBA" id="ARBA00004828"/>
    </source>
</evidence>
<dbReference type="Pfam" id="PF00696">
    <property type="entry name" value="AA_kinase"/>
    <property type="match status" value="1"/>
</dbReference>
<reference evidence="11 12" key="1">
    <citation type="submission" date="2017-09" db="EMBL/GenBank/DDBJ databases">
        <title>Genomics of the genus Arcobacter.</title>
        <authorList>
            <person name="Perez-Cataluna A."/>
            <person name="Figueras M.J."/>
            <person name="Salas-Masso N."/>
        </authorList>
    </citation>
    <scope>NUCLEOTIDE SEQUENCE [LARGE SCALE GENOMIC DNA]</scope>
    <source>
        <strain evidence="11 12">DSM 18005</strain>
    </source>
</reference>
<dbReference type="EMBL" id="NXIF01000020">
    <property type="protein sequence ID" value="PKI81270.1"/>
    <property type="molecule type" value="Genomic_DNA"/>
</dbReference>
<keyword evidence="7 9" id="KW-0067">ATP-binding</keyword>
<comment type="caution">
    <text evidence="11">The sequence shown here is derived from an EMBL/GenBank/DDBJ whole genome shotgun (WGS) entry which is preliminary data.</text>
</comment>
<dbReference type="InterPro" id="IPR004662">
    <property type="entry name" value="AcgluKinase_fam"/>
</dbReference>
<evidence type="ECO:0000313" key="12">
    <source>
        <dbReference type="Proteomes" id="UP000233248"/>
    </source>
</evidence>
<dbReference type="InterPro" id="IPR001048">
    <property type="entry name" value="Asp/Glu/Uridylate_kinase"/>
</dbReference>
<dbReference type="HAMAP" id="MF_00082">
    <property type="entry name" value="ArgB"/>
    <property type="match status" value="1"/>
</dbReference>
<dbReference type="PANTHER" id="PTHR23342">
    <property type="entry name" value="N-ACETYLGLUTAMATE SYNTHASE"/>
    <property type="match status" value="1"/>
</dbReference>
<keyword evidence="12" id="KW-1185">Reference proteome</keyword>
<feature type="site" description="Transition state stabilizer" evidence="9">
    <location>
        <position position="29"/>
    </location>
</feature>
<keyword evidence="6 9" id="KW-0418">Kinase</keyword>
<dbReference type="Proteomes" id="UP000233248">
    <property type="component" value="Unassembled WGS sequence"/>
</dbReference>
<evidence type="ECO:0000256" key="2">
    <source>
        <dbReference type="ARBA" id="ARBA00022571"/>
    </source>
</evidence>
<comment type="subcellular location">
    <subcellularLocation>
        <location evidence="9">Cytoplasm</location>
    </subcellularLocation>
</comment>
<organism evidence="11 12">
    <name type="scientific">Malaciobacter halophilus</name>
    <dbReference type="NCBI Taxonomy" id="197482"/>
    <lineage>
        <taxon>Bacteria</taxon>
        <taxon>Pseudomonadati</taxon>
        <taxon>Campylobacterota</taxon>
        <taxon>Epsilonproteobacteria</taxon>
        <taxon>Campylobacterales</taxon>
        <taxon>Arcobacteraceae</taxon>
        <taxon>Malaciobacter</taxon>
    </lineage>
</organism>
<evidence type="ECO:0000256" key="6">
    <source>
        <dbReference type="ARBA" id="ARBA00022777"/>
    </source>
</evidence>
<dbReference type="InterPro" id="IPR036393">
    <property type="entry name" value="AceGlu_kinase-like_sf"/>
</dbReference>
<keyword evidence="4 9" id="KW-0808">Transferase</keyword>
<dbReference type="EC" id="2.7.2.8" evidence="9"/>
<dbReference type="FunFam" id="3.40.1160.10:FF:000004">
    <property type="entry name" value="Acetylglutamate kinase"/>
    <property type="match status" value="1"/>
</dbReference>
<dbReference type="GO" id="GO:0042450">
    <property type="term" value="P:L-arginine biosynthetic process via ornithine"/>
    <property type="evidence" value="ECO:0007669"/>
    <property type="project" value="UniProtKB-UniRule"/>
</dbReference>
<dbReference type="UniPathway" id="UPA00068">
    <property type="reaction ID" value="UER00107"/>
</dbReference>
<comment type="similarity">
    <text evidence="9">Belongs to the acetylglutamate kinase family. ArgB subfamily.</text>
</comment>
<dbReference type="PANTHER" id="PTHR23342:SF0">
    <property type="entry name" value="N-ACETYLGLUTAMATE SYNTHASE, MITOCHONDRIAL"/>
    <property type="match status" value="1"/>
</dbReference>
<feature type="binding site" evidence="9">
    <location>
        <begin position="64"/>
        <end position="65"/>
    </location>
    <ligand>
        <name>substrate</name>
    </ligand>
</feature>
<evidence type="ECO:0000256" key="3">
    <source>
        <dbReference type="ARBA" id="ARBA00022605"/>
    </source>
</evidence>
<dbReference type="OrthoDB" id="9803155at2"/>
<gene>
    <name evidence="9 11" type="primary">argB</name>
    <name evidence="11" type="ORF">CP960_05265</name>
</gene>
<feature type="domain" description="Aspartate/glutamate/uridylate kinase" evidence="10">
    <location>
        <begin position="24"/>
        <end position="260"/>
    </location>
</feature>
<evidence type="ECO:0000259" key="10">
    <source>
        <dbReference type="Pfam" id="PF00696"/>
    </source>
</evidence>
<keyword evidence="9" id="KW-0963">Cytoplasm</keyword>
<evidence type="ECO:0000256" key="9">
    <source>
        <dbReference type="HAMAP-Rule" id="MF_00082"/>
    </source>
</evidence>